<dbReference type="EMBL" id="JALJOR010000002">
    <property type="protein sequence ID" value="KAK9824484.1"/>
    <property type="molecule type" value="Genomic_DNA"/>
</dbReference>
<evidence type="ECO:0000313" key="4">
    <source>
        <dbReference type="Proteomes" id="UP001489004"/>
    </source>
</evidence>
<comment type="similarity">
    <text evidence="1">Belongs to the PPP4R2 family.</text>
</comment>
<dbReference type="GO" id="GO:0019888">
    <property type="term" value="F:protein phosphatase regulator activity"/>
    <property type="evidence" value="ECO:0007669"/>
    <property type="project" value="InterPro"/>
</dbReference>
<evidence type="ECO:0000256" key="1">
    <source>
        <dbReference type="ARBA" id="ARBA00009207"/>
    </source>
</evidence>
<sequence length="278" mass="29150">MGDLVGSKEELEAFNSTSDADRKLLPAVRGILVEVATSGLIRYEWPLLRPLVTWLLDQVLVEFEAESKVEVGPVMPLPGGETVAALRKRMRKAVEAFDTEAPFTLQRLAELLLEPHKQYSRLDKLALALERLLLVSSTVAHSPAPPPRPPLASLPPVNDNPAVRSPKAGAGPIVRPASQSEHQAEDNVGPQPMALNGGPDPAVGTGLASSSPATADGLADSGLGLAAVALQIDTSVKEESGGKAIKLEVDASPKDTAQASQQPAADVQQHPPDAAKPP</sequence>
<evidence type="ECO:0000256" key="2">
    <source>
        <dbReference type="SAM" id="MobiDB-lite"/>
    </source>
</evidence>
<dbReference type="GO" id="GO:0030289">
    <property type="term" value="C:protein phosphatase 4 complex"/>
    <property type="evidence" value="ECO:0007669"/>
    <property type="project" value="InterPro"/>
</dbReference>
<dbReference type="PANTHER" id="PTHR16487:SF0">
    <property type="entry name" value="PROTEIN PHOSPHATASE 4 REGULATORY SUBUNIT 2-RELATED"/>
    <property type="match status" value="1"/>
</dbReference>
<dbReference type="AlphaFoldDB" id="A0AAW1QT90"/>
<proteinExistence type="inferred from homology"/>
<accession>A0AAW1QT90</accession>
<feature type="compositionally biased region" description="Pro residues" evidence="2">
    <location>
        <begin position="143"/>
        <end position="153"/>
    </location>
</feature>
<dbReference type="InterPro" id="IPR015267">
    <property type="entry name" value="PPP4R2"/>
</dbReference>
<reference evidence="3 4" key="1">
    <citation type="journal article" date="2024" name="Nat. Commun.">
        <title>Phylogenomics reveals the evolutionary origins of lichenization in chlorophyte algae.</title>
        <authorList>
            <person name="Puginier C."/>
            <person name="Libourel C."/>
            <person name="Otte J."/>
            <person name="Skaloud P."/>
            <person name="Haon M."/>
            <person name="Grisel S."/>
            <person name="Petersen M."/>
            <person name="Berrin J.G."/>
            <person name="Delaux P.M."/>
            <person name="Dal Grande F."/>
            <person name="Keller J."/>
        </authorList>
    </citation>
    <scope>NUCLEOTIDE SEQUENCE [LARGE SCALE GENOMIC DNA]</scope>
    <source>
        <strain evidence="3 4">SAG 2043</strain>
    </source>
</reference>
<organism evidence="3 4">
    <name type="scientific">[Myrmecia] bisecta</name>
    <dbReference type="NCBI Taxonomy" id="41462"/>
    <lineage>
        <taxon>Eukaryota</taxon>
        <taxon>Viridiplantae</taxon>
        <taxon>Chlorophyta</taxon>
        <taxon>core chlorophytes</taxon>
        <taxon>Trebouxiophyceae</taxon>
        <taxon>Trebouxiales</taxon>
        <taxon>Trebouxiaceae</taxon>
        <taxon>Myrmecia</taxon>
    </lineage>
</organism>
<dbReference type="GO" id="GO:0005634">
    <property type="term" value="C:nucleus"/>
    <property type="evidence" value="ECO:0007669"/>
    <property type="project" value="TreeGrafter"/>
</dbReference>
<feature type="region of interest" description="Disordered" evidence="2">
    <location>
        <begin position="234"/>
        <end position="278"/>
    </location>
</feature>
<protein>
    <submittedName>
        <fullName evidence="3">Uncharacterized protein</fullName>
    </submittedName>
</protein>
<dbReference type="GO" id="GO:0005737">
    <property type="term" value="C:cytoplasm"/>
    <property type="evidence" value="ECO:0007669"/>
    <property type="project" value="TreeGrafter"/>
</dbReference>
<gene>
    <name evidence="3" type="ORF">WJX72_010709</name>
</gene>
<name>A0AAW1QT90_9CHLO</name>
<evidence type="ECO:0000313" key="3">
    <source>
        <dbReference type="EMBL" id="KAK9824484.1"/>
    </source>
</evidence>
<comment type="caution">
    <text evidence="3">The sequence shown here is derived from an EMBL/GenBank/DDBJ whole genome shotgun (WGS) entry which is preliminary data.</text>
</comment>
<dbReference type="Proteomes" id="UP001489004">
    <property type="component" value="Unassembled WGS sequence"/>
</dbReference>
<dbReference type="PANTHER" id="PTHR16487">
    <property type="entry name" value="PPP4R2-RELATED PROTEIN"/>
    <property type="match status" value="1"/>
</dbReference>
<dbReference type="Pfam" id="PF09184">
    <property type="entry name" value="PPP4R2"/>
    <property type="match status" value="1"/>
</dbReference>
<feature type="region of interest" description="Disordered" evidence="2">
    <location>
        <begin position="139"/>
        <end position="212"/>
    </location>
</feature>
<feature type="compositionally biased region" description="Basic and acidic residues" evidence="2">
    <location>
        <begin position="235"/>
        <end position="253"/>
    </location>
</feature>
<keyword evidence="4" id="KW-1185">Reference proteome</keyword>